<feature type="region of interest" description="Disordered" evidence="1">
    <location>
        <begin position="1"/>
        <end position="30"/>
    </location>
</feature>
<gene>
    <name evidence="2" type="ORF">MNBD_PLANCTO03-2133</name>
</gene>
<feature type="compositionally biased region" description="Basic and acidic residues" evidence="1">
    <location>
        <begin position="12"/>
        <end position="26"/>
    </location>
</feature>
<proteinExistence type="predicted"/>
<dbReference type="EMBL" id="UOGK01000107">
    <property type="protein sequence ID" value="VAX37635.1"/>
    <property type="molecule type" value="Genomic_DNA"/>
</dbReference>
<protein>
    <submittedName>
        <fullName evidence="2">Uncharacterized protein</fullName>
    </submittedName>
</protein>
<feature type="region of interest" description="Disordered" evidence="1">
    <location>
        <begin position="72"/>
        <end position="140"/>
    </location>
</feature>
<reference evidence="2" key="1">
    <citation type="submission" date="2018-06" db="EMBL/GenBank/DDBJ databases">
        <authorList>
            <person name="Zhirakovskaya E."/>
        </authorList>
    </citation>
    <scope>NUCLEOTIDE SEQUENCE</scope>
</reference>
<organism evidence="2">
    <name type="scientific">hydrothermal vent metagenome</name>
    <dbReference type="NCBI Taxonomy" id="652676"/>
    <lineage>
        <taxon>unclassified sequences</taxon>
        <taxon>metagenomes</taxon>
        <taxon>ecological metagenomes</taxon>
    </lineage>
</organism>
<evidence type="ECO:0000256" key="1">
    <source>
        <dbReference type="SAM" id="MobiDB-lite"/>
    </source>
</evidence>
<sequence length="189" mass="20331">MLGSGGGWPSGGRDRWHGPPPDDGRENIGSGLDWQMERVRDIVATHGWHLLRTVVSPRYAACVFICSARVPSTTFENSSPPRRDEVSEGTSFKWDPSESGTGHWWSHSSMVPATACGAPMEQDLGPPSPGISPPAPASSDCSNPVGVTSLYPLAHSRSLQMGMLLTGQVPFMLRAEQRHGSVRVVRVAC</sequence>
<dbReference type="AlphaFoldDB" id="A0A3B1DYT6"/>
<feature type="compositionally biased region" description="Pro residues" evidence="1">
    <location>
        <begin position="126"/>
        <end position="136"/>
    </location>
</feature>
<name>A0A3B1DYT6_9ZZZZ</name>
<evidence type="ECO:0000313" key="2">
    <source>
        <dbReference type="EMBL" id="VAX37635.1"/>
    </source>
</evidence>
<accession>A0A3B1DYT6</accession>
<feature type="compositionally biased region" description="Gly residues" evidence="1">
    <location>
        <begin position="1"/>
        <end position="10"/>
    </location>
</feature>